<evidence type="ECO:0000259" key="1">
    <source>
        <dbReference type="Pfam" id="PF16874"/>
    </source>
</evidence>
<evidence type="ECO:0000313" key="3">
    <source>
        <dbReference type="Proteomes" id="UP001319080"/>
    </source>
</evidence>
<keyword evidence="3" id="KW-1185">Reference proteome</keyword>
<dbReference type="InterPro" id="IPR031705">
    <property type="entry name" value="Glyco_hydro_36_C"/>
</dbReference>
<protein>
    <submittedName>
        <fullName evidence="2">GH36 C-terminal domain-containing protein</fullName>
    </submittedName>
</protein>
<organism evidence="2 3">
    <name type="scientific">Dawidia cretensis</name>
    <dbReference type="NCBI Taxonomy" id="2782350"/>
    <lineage>
        <taxon>Bacteria</taxon>
        <taxon>Pseudomonadati</taxon>
        <taxon>Bacteroidota</taxon>
        <taxon>Cytophagia</taxon>
        <taxon>Cytophagales</taxon>
        <taxon>Chryseotaleaceae</taxon>
        <taxon>Dawidia</taxon>
    </lineage>
</organism>
<accession>A0AAP2GTV5</accession>
<feature type="non-terminal residue" evidence="2">
    <location>
        <position position="1"/>
    </location>
</feature>
<dbReference type="EMBL" id="JAHESE010000179">
    <property type="protein sequence ID" value="MBT1712574.1"/>
    <property type="molecule type" value="Genomic_DNA"/>
</dbReference>
<proteinExistence type="predicted"/>
<name>A0AAP2GTV5_9BACT</name>
<dbReference type="Gene3D" id="2.60.40.1180">
    <property type="entry name" value="Golgi alpha-mannosidase II"/>
    <property type="match status" value="1"/>
</dbReference>
<evidence type="ECO:0000313" key="2">
    <source>
        <dbReference type="EMBL" id="MBT1712574.1"/>
    </source>
</evidence>
<feature type="domain" description="Glycosyl hydrolase family 36 C-terminal" evidence="1">
    <location>
        <begin position="6"/>
        <end position="82"/>
    </location>
</feature>
<gene>
    <name evidence="2" type="ORF">KK062_30345</name>
</gene>
<comment type="caution">
    <text evidence="2">The sequence shown here is derived from an EMBL/GenBank/DDBJ whole genome shotgun (WGS) entry which is preliminary data.</text>
</comment>
<sequence>DATRATGVMFNYLVNNRYGEGTPLPVKLKGLDPAARYTVREINLLPGTTSPVNHDVVYTGDFLTKVGINPQLTTERTSVVLQFSKVTP</sequence>
<dbReference type="AlphaFoldDB" id="A0AAP2GTV5"/>
<reference evidence="2 3" key="1">
    <citation type="submission" date="2021-05" db="EMBL/GenBank/DDBJ databases">
        <title>A Polyphasic approach of four new species of the genus Ohtaekwangia: Ohtaekwangia histidinii sp. nov., Ohtaekwangia cretensis sp. nov., Ohtaekwangia indiensis sp. nov., Ohtaekwangia reichenbachii sp. nov. from diverse environment.</title>
        <authorList>
            <person name="Octaviana S."/>
        </authorList>
    </citation>
    <scope>NUCLEOTIDE SEQUENCE [LARGE SCALE GENOMIC DNA]</scope>
    <source>
        <strain evidence="2 3">PWU5</strain>
    </source>
</reference>
<dbReference type="Proteomes" id="UP001319080">
    <property type="component" value="Unassembled WGS sequence"/>
</dbReference>
<dbReference type="InterPro" id="IPR013780">
    <property type="entry name" value="Glyco_hydro_b"/>
</dbReference>
<dbReference type="RefSeq" id="WP_254088118.1">
    <property type="nucleotide sequence ID" value="NZ_JAHESE010000179.1"/>
</dbReference>
<dbReference type="Pfam" id="PF16874">
    <property type="entry name" value="Glyco_hydro_36C"/>
    <property type="match status" value="1"/>
</dbReference>